<dbReference type="Pfam" id="PF00176">
    <property type="entry name" value="SNF2-rel_dom"/>
    <property type="match status" value="1"/>
</dbReference>
<evidence type="ECO:0000313" key="9">
    <source>
        <dbReference type="Proteomes" id="UP000005954"/>
    </source>
</evidence>
<dbReference type="GO" id="GO:0016787">
    <property type="term" value="F:hydrolase activity"/>
    <property type="evidence" value="ECO:0007669"/>
    <property type="project" value="UniProtKB-KW"/>
</dbReference>
<sequence length="912" mass="101920">MSRTLASARVDMNPHQVEAALFALRSPLSKGVILADEVGLGKTIEASLVIAQRWAERRQRIILVVPATLRKQWAQELREKFGLESVVLEAKAYNAERRDGITNPFDRIRPITDPEIVICSYQFAASKKSDLAGVPWDLVVFDEAHKLRNVWRKSGATIAQALKVAFEGCQKLLLSATPLQNSLIELYGLTTIIDDHFFGPEASFRANYMVGKTGAQNLPVLRERLNSICARTLRRQVQAEGGISFTRRLSITEDFTPSAEEQALYERVSEYLQREDLKAFNPKGRHLVTLVLRKLLASSPTAIEGALGKIVARLELEQQAAEEDLDDFETGDEYEDGFDDGDEGEVERLSLAAELEELKATKSLAAGVQRSAKADALLRVLQRAMDEVQKLGGQRKAVIFTESVRTQMFLCDLLNQNGYGGKIVLMNGSNNDPDSRLRYKAWVERHKGTSVISGSKAADTKAAIVEAFRDDADILIATEAGGEGVNLQFCSLLVNFDLPWNPQRVEQRIGRVHRYGQKCDVVVVNFINRSNRADERVFELLEEKFALFDGVFGASDEILGAIESGVDIERRILDIYQQCRSTDEVEQAFDDLQAEMDALLAEKDTETRAKLIEHFDETVAERLKGRREETGLMLDLFQRRLLALVRGVWPDARVDGHQFHHQDETYTLDWREAETGAATFFRLGTPLADHMLEAAKAADLPPARLTFEPDAYGGHLADVAALRGKSGTLTAGIMTMTSLKAREELVIVMQADDGTPLSEDTAARLLLVPAKADAPSRSFDPQALEDAVQAALVERRARAAKEDEAFYAEEQSKLDAWADEAKAAGKLEIDAMGREIKQLKAAARRANALDEKLALQREAKALEKLRRDRQMSLYDEEIRIEEEQDALLHRVEQMLEMGTTWKPLVSIQWTIQ</sequence>
<dbReference type="CDD" id="cd18011">
    <property type="entry name" value="DEXDc_RapA"/>
    <property type="match status" value="1"/>
</dbReference>
<feature type="domain" description="Helicase ATP-binding" evidence="6">
    <location>
        <begin position="23"/>
        <end position="196"/>
    </location>
</feature>
<dbReference type="SMART" id="SM00490">
    <property type="entry name" value="HELICc"/>
    <property type="match status" value="1"/>
</dbReference>
<evidence type="ECO:0000256" key="4">
    <source>
        <dbReference type="ARBA" id="ARBA00022840"/>
    </source>
</evidence>
<comment type="caution">
    <text evidence="8">The sequence shown here is derived from an EMBL/GenBank/DDBJ whole genome shotgun (WGS) entry which is preliminary data.</text>
</comment>
<keyword evidence="5" id="KW-0175">Coiled coil</keyword>
<dbReference type="SMART" id="SM00487">
    <property type="entry name" value="DEXDc"/>
    <property type="match status" value="1"/>
</dbReference>
<feature type="coiled-coil region" evidence="5">
    <location>
        <begin position="829"/>
        <end position="865"/>
    </location>
</feature>
<dbReference type="InterPro" id="IPR050496">
    <property type="entry name" value="SNF2_RAD54_helicase_repair"/>
</dbReference>
<organism evidence="8 9">
    <name type="scientific">Roseovarius nubinhibens (strain ATCC BAA-591 / DSM 15170 / ISM)</name>
    <dbReference type="NCBI Taxonomy" id="89187"/>
    <lineage>
        <taxon>Bacteria</taxon>
        <taxon>Pseudomonadati</taxon>
        <taxon>Pseudomonadota</taxon>
        <taxon>Alphaproteobacteria</taxon>
        <taxon>Rhodobacterales</taxon>
        <taxon>Roseobacteraceae</taxon>
        <taxon>Roseovarius</taxon>
    </lineage>
</organism>
<dbReference type="HOGENOM" id="CLU_006041_0_0_5"/>
<dbReference type="EMBL" id="AALY01000001">
    <property type="protein sequence ID" value="EAP78140.1"/>
    <property type="molecule type" value="Genomic_DNA"/>
</dbReference>
<keyword evidence="4" id="KW-0067">ATP-binding</keyword>
<feature type="domain" description="Helicase C-terminal" evidence="7">
    <location>
        <begin position="380"/>
        <end position="559"/>
    </location>
</feature>
<keyword evidence="2" id="KW-0378">Hydrolase</keyword>
<evidence type="ECO:0000259" key="6">
    <source>
        <dbReference type="PROSITE" id="PS51192"/>
    </source>
</evidence>
<dbReference type="AlphaFoldDB" id="A3SLA9"/>
<dbReference type="GO" id="GO:0004386">
    <property type="term" value="F:helicase activity"/>
    <property type="evidence" value="ECO:0007669"/>
    <property type="project" value="UniProtKB-KW"/>
</dbReference>
<dbReference type="PANTHER" id="PTHR45629:SF7">
    <property type="entry name" value="DNA EXCISION REPAIR PROTEIN ERCC-6-RELATED"/>
    <property type="match status" value="1"/>
</dbReference>
<dbReference type="SUPFAM" id="SSF52540">
    <property type="entry name" value="P-loop containing nucleoside triphosphate hydrolases"/>
    <property type="match status" value="2"/>
</dbReference>
<dbReference type="PANTHER" id="PTHR45629">
    <property type="entry name" value="SNF2/RAD54 FAMILY MEMBER"/>
    <property type="match status" value="1"/>
</dbReference>
<dbReference type="STRING" id="89187.ISM_07585"/>
<keyword evidence="9" id="KW-1185">Reference proteome</keyword>
<dbReference type="eggNOG" id="COG0553">
    <property type="taxonomic scope" value="Bacteria"/>
</dbReference>
<evidence type="ECO:0000313" key="8">
    <source>
        <dbReference type="EMBL" id="EAP78140.1"/>
    </source>
</evidence>
<dbReference type="InterPro" id="IPR027417">
    <property type="entry name" value="P-loop_NTPase"/>
</dbReference>
<dbReference type="InterPro" id="IPR001650">
    <property type="entry name" value="Helicase_C-like"/>
</dbReference>
<evidence type="ECO:0000256" key="2">
    <source>
        <dbReference type="ARBA" id="ARBA00022801"/>
    </source>
</evidence>
<evidence type="ECO:0000256" key="3">
    <source>
        <dbReference type="ARBA" id="ARBA00022806"/>
    </source>
</evidence>
<evidence type="ECO:0000256" key="1">
    <source>
        <dbReference type="ARBA" id="ARBA00022741"/>
    </source>
</evidence>
<evidence type="ECO:0000256" key="5">
    <source>
        <dbReference type="SAM" id="Coils"/>
    </source>
</evidence>
<protein>
    <submittedName>
        <fullName evidence="8">Helicase</fullName>
    </submittedName>
</protein>
<dbReference type="PROSITE" id="PS51192">
    <property type="entry name" value="HELICASE_ATP_BIND_1"/>
    <property type="match status" value="1"/>
</dbReference>
<feature type="coiled-coil region" evidence="5">
    <location>
        <begin position="582"/>
        <end position="609"/>
    </location>
</feature>
<dbReference type="CDD" id="cd18793">
    <property type="entry name" value="SF2_C_SNF"/>
    <property type="match status" value="1"/>
</dbReference>
<dbReference type="GO" id="GO:0005524">
    <property type="term" value="F:ATP binding"/>
    <property type="evidence" value="ECO:0007669"/>
    <property type="project" value="UniProtKB-KW"/>
</dbReference>
<dbReference type="Gene3D" id="3.40.50.300">
    <property type="entry name" value="P-loop containing nucleotide triphosphate hydrolases"/>
    <property type="match status" value="1"/>
</dbReference>
<dbReference type="InterPro" id="IPR057342">
    <property type="entry name" value="DEXDc_RapA"/>
</dbReference>
<evidence type="ECO:0000259" key="7">
    <source>
        <dbReference type="PROSITE" id="PS51194"/>
    </source>
</evidence>
<dbReference type="Pfam" id="PF00271">
    <property type="entry name" value="Helicase_C"/>
    <property type="match status" value="1"/>
</dbReference>
<gene>
    <name evidence="8" type="ORF">ISM_07585</name>
</gene>
<name>A3SLA9_ROSNI</name>
<proteinExistence type="predicted"/>
<dbReference type="PROSITE" id="PS51194">
    <property type="entry name" value="HELICASE_CTER"/>
    <property type="match status" value="1"/>
</dbReference>
<keyword evidence="1" id="KW-0547">Nucleotide-binding</keyword>
<accession>A3SLA9</accession>
<dbReference type="Gene3D" id="3.40.50.10810">
    <property type="entry name" value="Tandem AAA-ATPase domain"/>
    <property type="match status" value="1"/>
</dbReference>
<dbReference type="InterPro" id="IPR014001">
    <property type="entry name" value="Helicase_ATP-bd"/>
</dbReference>
<dbReference type="InterPro" id="IPR000330">
    <property type="entry name" value="SNF2_N"/>
</dbReference>
<dbReference type="InterPro" id="IPR049730">
    <property type="entry name" value="SNF2/RAD54-like_C"/>
</dbReference>
<dbReference type="InterPro" id="IPR038718">
    <property type="entry name" value="SNF2-like_sf"/>
</dbReference>
<reference evidence="8 9" key="1">
    <citation type="submission" date="2005-12" db="EMBL/GenBank/DDBJ databases">
        <authorList>
            <person name="Moran M.A."/>
            <person name="Ferriera S."/>
            <person name="Johnson J."/>
            <person name="Kravitz S."/>
            <person name="Halpern A."/>
            <person name="Remington K."/>
            <person name="Beeson K."/>
            <person name="Tran B."/>
            <person name="Rogers Y.-H."/>
            <person name="Friedman R."/>
            <person name="Venter J.C."/>
        </authorList>
    </citation>
    <scope>NUCLEOTIDE SEQUENCE [LARGE SCALE GENOMIC DNA]</scope>
    <source>
        <strain evidence="9">ATCC BAA-591 / DSM 15170 / ISM</strain>
    </source>
</reference>
<dbReference type="Proteomes" id="UP000005954">
    <property type="component" value="Unassembled WGS sequence"/>
</dbReference>
<keyword evidence="3 8" id="KW-0347">Helicase</keyword>